<comment type="caution">
    <text evidence="1">The sequence shown here is derived from an EMBL/GenBank/DDBJ whole genome shotgun (WGS) entry which is preliminary data.</text>
</comment>
<sequence length="662" mass="74634">MEEEGESILLEENYYQLLNVSKTAPTEEINSAYRRFSRMFHPDKHSTDPNKQKWAEQIFNKVKEAYEVLSDSHKRAIYDTLGKRGLEVDGWEVIFRTRTPREIREEYERLKREREERRLQQSANPRGTITLSVNATDMFMKYYDEYEIILFCPLLSKGLPQYFPLLSVPCIQGPVLQEEVQFIPPSPPREDSSIIPTIEVSGMTIQQSIDSPVTLRDTMTLSGNISTQNGIGTGSVNISNRHLSSEKGWTELEFGIGNGPLLGFKMFRTLSRLMFLNCGTVMQFTPRGIVPSLITTMALQLDAHSVGYLTYRAGGQGGSSMSSIYVRDSEKYHTNTAVQIGNPHSFISFNIMRKLPQHDLKLRLALKFGTFGAIAEYGAEKKVSKNSSVSAAVMLGVPSGVMLKLNILGKDCLLIWTCSSQTVVVPIHLCEEVMPSPVFYATVVPMVSWLILKKLILDPIARERQDRERQRSMEANFERLQEMQRQARATVELMRETYSRIRSDEEKKKGLVILRAVYGKLPAGASSHEVEAEPTGDGVSPDSPSPYTEAIDVTIPVQCLVKDSRLELLEASKADLAGFFDPCVGEDKHLTIQYNFHKNLHCCTVADSQAVVLPRNIDDWQEAAYDRDRWRALVSEAKTLFGSPDKEQILKIKVGAQVEASR</sequence>
<reference evidence="1 2" key="1">
    <citation type="journal article" date="2022" name="Genome Biol. Evol.">
        <title>The Spruce Budworm Genome: Reconstructing the Evolutionary History of Antifreeze Proteins.</title>
        <authorList>
            <person name="Beliveau C."/>
            <person name="Gagne P."/>
            <person name="Picq S."/>
            <person name="Vernygora O."/>
            <person name="Keeling C.I."/>
            <person name="Pinkney K."/>
            <person name="Doucet D."/>
            <person name="Wen F."/>
            <person name="Johnston J.S."/>
            <person name="Maaroufi H."/>
            <person name="Boyle B."/>
            <person name="Laroche J."/>
            <person name="Dewar K."/>
            <person name="Juretic N."/>
            <person name="Blackburn G."/>
            <person name="Nisole A."/>
            <person name="Brunet B."/>
            <person name="Brandao M."/>
            <person name="Lumley L."/>
            <person name="Duan J."/>
            <person name="Quan G."/>
            <person name="Lucarotti C.J."/>
            <person name="Roe A.D."/>
            <person name="Sperling F.A.H."/>
            <person name="Levesque R.C."/>
            <person name="Cusson M."/>
        </authorList>
    </citation>
    <scope>NUCLEOTIDE SEQUENCE [LARGE SCALE GENOMIC DNA]</scope>
    <source>
        <strain evidence="1">Glfc:IPQL:Cfum</strain>
    </source>
</reference>
<evidence type="ECO:0000313" key="1">
    <source>
        <dbReference type="EMBL" id="KAI8431057.1"/>
    </source>
</evidence>
<evidence type="ECO:0000313" key="2">
    <source>
        <dbReference type="Proteomes" id="UP001064048"/>
    </source>
</evidence>
<protein>
    <submittedName>
        <fullName evidence="1">Uncharacterized protein</fullName>
    </submittedName>
</protein>
<proteinExistence type="predicted"/>
<organism evidence="1 2">
    <name type="scientific">Choristoneura fumiferana</name>
    <name type="common">Spruce budworm moth</name>
    <name type="synonym">Archips fumiferana</name>
    <dbReference type="NCBI Taxonomy" id="7141"/>
    <lineage>
        <taxon>Eukaryota</taxon>
        <taxon>Metazoa</taxon>
        <taxon>Ecdysozoa</taxon>
        <taxon>Arthropoda</taxon>
        <taxon>Hexapoda</taxon>
        <taxon>Insecta</taxon>
        <taxon>Pterygota</taxon>
        <taxon>Neoptera</taxon>
        <taxon>Endopterygota</taxon>
        <taxon>Lepidoptera</taxon>
        <taxon>Glossata</taxon>
        <taxon>Ditrysia</taxon>
        <taxon>Tortricoidea</taxon>
        <taxon>Tortricidae</taxon>
        <taxon>Tortricinae</taxon>
        <taxon>Choristoneura</taxon>
    </lineage>
</organism>
<accession>A0ACC0K461</accession>
<keyword evidence="2" id="KW-1185">Reference proteome</keyword>
<name>A0ACC0K461_CHOFU</name>
<gene>
    <name evidence="1" type="ORF">MSG28_001119</name>
</gene>
<dbReference type="Proteomes" id="UP001064048">
    <property type="component" value="Chromosome Z"/>
</dbReference>
<dbReference type="EMBL" id="CM046131">
    <property type="protein sequence ID" value="KAI8431057.1"/>
    <property type="molecule type" value="Genomic_DNA"/>
</dbReference>